<dbReference type="InterPro" id="IPR004036">
    <property type="entry name" value="Endonuclease-III-like_CS2"/>
</dbReference>
<feature type="binding site" evidence="10">
    <location>
        <position position="205"/>
    </location>
    <ligand>
        <name>[4Fe-4S] cluster</name>
        <dbReference type="ChEBI" id="CHEBI:49883"/>
    </ligand>
</feature>
<dbReference type="GO" id="GO:0019104">
    <property type="term" value="F:DNA N-glycosylase activity"/>
    <property type="evidence" value="ECO:0007669"/>
    <property type="project" value="UniProtKB-UniRule"/>
</dbReference>
<evidence type="ECO:0000256" key="2">
    <source>
        <dbReference type="ARBA" id="ARBA00022485"/>
    </source>
</evidence>
<keyword evidence="8 10" id="KW-0234">DNA repair</keyword>
<dbReference type="InterPro" id="IPR011257">
    <property type="entry name" value="DNA_glycosylase"/>
</dbReference>
<dbReference type="GO" id="GO:0046872">
    <property type="term" value="F:metal ion binding"/>
    <property type="evidence" value="ECO:0007669"/>
    <property type="project" value="UniProtKB-KW"/>
</dbReference>
<evidence type="ECO:0000313" key="12">
    <source>
        <dbReference type="EMBL" id="KJF16333.1"/>
    </source>
</evidence>
<dbReference type="STRING" id="1280514.AXFE_28360"/>
<keyword evidence="6 10" id="KW-0408">Iron</keyword>
<comment type="function">
    <text evidence="10">DNA repair enzyme that has both DNA N-glycosylase activity and AP-lyase activity. The DNA N-glycosylase activity releases various damaged pyrimidines from DNA by cleaving the N-glycosidic bond, leaving an AP (apurinic/apyrimidinic) site. The AP-lyase activity cleaves the phosphodiester bond 3' to the AP site by a beta-elimination, leaving a 3'-terminal unsaturated sugar and a product with a terminal 5'-phosphate.</text>
</comment>
<dbReference type="EMBL" id="JXYS01000088">
    <property type="protein sequence ID" value="KJF16333.1"/>
    <property type="molecule type" value="Genomic_DNA"/>
</dbReference>
<dbReference type="FunFam" id="1.10.340.30:FF:000001">
    <property type="entry name" value="Endonuclease III"/>
    <property type="match status" value="1"/>
</dbReference>
<evidence type="ECO:0000256" key="6">
    <source>
        <dbReference type="ARBA" id="ARBA00023004"/>
    </source>
</evidence>
<proteinExistence type="inferred from homology"/>
<gene>
    <name evidence="12" type="primary">pdg</name>
    <name evidence="10" type="synonym">nth</name>
    <name evidence="12" type="ORF">AXFE_28360</name>
</gene>
<comment type="catalytic activity">
    <reaction evidence="10">
        <text>2'-deoxyribonucleotide-(2'-deoxyribose 5'-phosphate)-2'-deoxyribonucleotide-DNA = a 3'-end 2'-deoxyribonucleotide-(2,3-dehydro-2,3-deoxyribose 5'-phosphate)-DNA + a 5'-end 5'-phospho-2'-deoxyribonucleoside-DNA + H(+)</text>
        <dbReference type="Rhea" id="RHEA:66592"/>
        <dbReference type="Rhea" id="RHEA-COMP:13180"/>
        <dbReference type="Rhea" id="RHEA-COMP:16897"/>
        <dbReference type="Rhea" id="RHEA-COMP:17067"/>
        <dbReference type="ChEBI" id="CHEBI:15378"/>
        <dbReference type="ChEBI" id="CHEBI:136412"/>
        <dbReference type="ChEBI" id="CHEBI:157695"/>
        <dbReference type="ChEBI" id="CHEBI:167181"/>
        <dbReference type="EC" id="4.2.99.18"/>
    </reaction>
</comment>
<evidence type="ECO:0000256" key="4">
    <source>
        <dbReference type="ARBA" id="ARBA00022763"/>
    </source>
</evidence>
<evidence type="ECO:0000313" key="13">
    <source>
        <dbReference type="Proteomes" id="UP000032360"/>
    </source>
</evidence>
<dbReference type="PROSITE" id="PS01155">
    <property type="entry name" value="ENDONUCLEASE_III_2"/>
    <property type="match status" value="1"/>
</dbReference>
<dbReference type="InterPro" id="IPR004035">
    <property type="entry name" value="Endouclease-III_FeS-bd_BS"/>
</dbReference>
<sequence>MINDGFRDSSEDERRAEIIARLRDLYPGTARELCELDFSTPFQLLAATILSAQCTDKRVNMVTPKLFESYGTPTLLASADIVDVEEIIKSTGFYHNKAKNLIAMARSVLEGGGELPNEMEGLSSLAGVGRKTANVVLSVAFDKPGLPVDTHVMRLSKLLGFTTLSDPVKIELELNEMVPPRDRGALSLRMILHGRAVCVARKPRCHACALADLCPAFIALAKD</sequence>
<dbReference type="EC" id="4.2.99.18" evidence="10"/>
<comment type="cofactor">
    <cofactor evidence="10">
        <name>[4Fe-4S] cluster</name>
        <dbReference type="ChEBI" id="CHEBI:49883"/>
    </cofactor>
    <text evidence="10">Binds 1 [4Fe-4S] cluster.</text>
</comment>
<evidence type="ECO:0000256" key="10">
    <source>
        <dbReference type="HAMAP-Rule" id="MF_00942"/>
    </source>
</evidence>
<comment type="caution">
    <text evidence="12">The sequence shown here is derived from an EMBL/GenBank/DDBJ whole genome shotgun (WGS) entry which is preliminary data.</text>
</comment>
<dbReference type="CDD" id="cd00056">
    <property type="entry name" value="ENDO3c"/>
    <property type="match status" value="1"/>
</dbReference>
<dbReference type="Proteomes" id="UP000032360">
    <property type="component" value="Unassembled WGS sequence"/>
</dbReference>
<dbReference type="InterPro" id="IPR005759">
    <property type="entry name" value="Nth"/>
</dbReference>
<keyword evidence="7 10" id="KW-0411">Iron-sulfur</keyword>
<evidence type="ECO:0000256" key="5">
    <source>
        <dbReference type="ARBA" id="ARBA00022801"/>
    </source>
</evidence>
<dbReference type="GO" id="GO:0006285">
    <property type="term" value="P:base-excision repair, AP site formation"/>
    <property type="evidence" value="ECO:0007669"/>
    <property type="project" value="TreeGrafter"/>
</dbReference>
<comment type="similarity">
    <text evidence="1 10">Belongs to the Nth/MutY family.</text>
</comment>
<dbReference type="OrthoDB" id="9800977at2"/>
<dbReference type="NCBIfam" id="TIGR01083">
    <property type="entry name" value="nth"/>
    <property type="match status" value="1"/>
</dbReference>
<keyword evidence="10 12" id="KW-0456">Lyase</keyword>
<keyword evidence="9 10" id="KW-0326">Glycosidase</keyword>
<dbReference type="PATRIC" id="fig|1280514.3.peg.3725"/>
<dbReference type="Pfam" id="PF00730">
    <property type="entry name" value="HhH-GPD"/>
    <property type="match status" value="1"/>
</dbReference>
<dbReference type="Gene3D" id="1.10.1670.10">
    <property type="entry name" value="Helix-hairpin-Helix base-excision DNA repair enzymes (C-terminal)"/>
    <property type="match status" value="1"/>
</dbReference>
<dbReference type="HAMAP" id="MF_00942">
    <property type="entry name" value="Nth"/>
    <property type="match status" value="1"/>
</dbReference>
<dbReference type="SMART" id="SM00478">
    <property type="entry name" value="ENDO3c"/>
    <property type="match status" value="1"/>
</dbReference>
<feature type="binding site" evidence="10">
    <location>
        <position position="198"/>
    </location>
    <ligand>
        <name>[4Fe-4S] cluster</name>
        <dbReference type="ChEBI" id="CHEBI:49883"/>
    </ligand>
</feature>
<organism evidence="12 13">
    <name type="scientific">Acidithrix ferrooxidans</name>
    <dbReference type="NCBI Taxonomy" id="1280514"/>
    <lineage>
        <taxon>Bacteria</taxon>
        <taxon>Bacillati</taxon>
        <taxon>Actinomycetota</taxon>
        <taxon>Acidimicrobiia</taxon>
        <taxon>Acidimicrobiales</taxon>
        <taxon>Acidimicrobiaceae</taxon>
        <taxon>Acidithrix</taxon>
    </lineage>
</organism>
<evidence type="ECO:0000256" key="3">
    <source>
        <dbReference type="ARBA" id="ARBA00022723"/>
    </source>
</evidence>
<keyword evidence="3 10" id="KW-0479">Metal-binding</keyword>
<dbReference type="PROSITE" id="PS00764">
    <property type="entry name" value="ENDONUCLEASE_III_1"/>
    <property type="match status" value="1"/>
</dbReference>
<dbReference type="PIRSF" id="PIRSF001435">
    <property type="entry name" value="Nth"/>
    <property type="match status" value="1"/>
</dbReference>
<reference evidence="12 13" key="1">
    <citation type="submission" date="2015-01" db="EMBL/GenBank/DDBJ databases">
        <title>Draft genome of the acidophilic iron oxidizer Acidithrix ferrooxidans strain Py-F3.</title>
        <authorList>
            <person name="Poehlein A."/>
            <person name="Eisen S."/>
            <person name="Schloemann M."/>
            <person name="Johnson B.D."/>
            <person name="Daniel R."/>
            <person name="Muehling M."/>
        </authorList>
    </citation>
    <scope>NUCLEOTIDE SEQUENCE [LARGE SCALE GENOMIC DNA]</scope>
    <source>
        <strain evidence="12 13">Py-F3</strain>
    </source>
</reference>
<dbReference type="SUPFAM" id="SSF48150">
    <property type="entry name" value="DNA-glycosylase"/>
    <property type="match status" value="1"/>
</dbReference>
<keyword evidence="5 10" id="KW-0378">Hydrolase</keyword>
<evidence type="ECO:0000259" key="11">
    <source>
        <dbReference type="SMART" id="SM00478"/>
    </source>
</evidence>
<evidence type="ECO:0000256" key="1">
    <source>
        <dbReference type="ARBA" id="ARBA00008343"/>
    </source>
</evidence>
<evidence type="ECO:0000256" key="8">
    <source>
        <dbReference type="ARBA" id="ARBA00023204"/>
    </source>
</evidence>
<dbReference type="GO" id="GO:0140078">
    <property type="term" value="F:class I DNA-(apurinic or apyrimidinic site) endonuclease activity"/>
    <property type="evidence" value="ECO:0007669"/>
    <property type="project" value="UniProtKB-EC"/>
</dbReference>
<protein>
    <recommendedName>
        <fullName evidence="10">Endonuclease III</fullName>
        <ecNumber evidence="10">4.2.99.18</ecNumber>
    </recommendedName>
    <alternativeName>
        <fullName evidence="10">DNA-(apurinic or apyrimidinic site) lyase</fullName>
    </alternativeName>
</protein>
<dbReference type="Gene3D" id="1.10.340.30">
    <property type="entry name" value="Hypothetical protein, domain 2"/>
    <property type="match status" value="1"/>
</dbReference>
<dbReference type="RefSeq" id="WP_052606515.1">
    <property type="nucleotide sequence ID" value="NZ_JXYS01000088.1"/>
</dbReference>
<dbReference type="InterPro" id="IPR023170">
    <property type="entry name" value="HhH_base_excis_C"/>
</dbReference>
<dbReference type="PANTHER" id="PTHR10359:SF18">
    <property type="entry name" value="ENDONUCLEASE III"/>
    <property type="match status" value="1"/>
</dbReference>
<dbReference type="PANTHER" id="PTHR10359">
    <property type="entry name" value="A/G-SPECIFIC ADENINE GLYCOSYLASE/ENDONUCLEASE III"/>
    <property type="match status" value="1"/>
</dbReference>
<feature type="binding site" evidence="10">
    <location>
        <position position="214"/>
    </location>
    <ligand>
        <name>[4Fe-4S] cluster</name>
        <dbReference type="ChEBI" id="CHEBI:49883"/>
    </ligand>
</feature>
<accession>A0A0D8HEJ6</accession>
<name>A0A0D8HEJ6_9ACTN</name>
<keyword evidence="10" id="KW-0238">DNA-binding</keyword>
<dbReference type="AlphaFoldDB" id="A0A0D8HEJ6"/>
<keyword evidence="2 10" id="KW-0004">4Fe-4S</keyword>
<dbReference type="InterPro" id="IPR003265">
    <property type="entry name" value="HhH-GPD_domain"/>
</dbReference>
<dbReference type="InterPro" id="IPR003651">
    <property type="entry name" value="Endonuclease3_FeS-loop_motif"/>
</dbReference>
<dbReference type="SMART" id="SM00525">
    <property type="entry name" value="FES"/>
    <property type="match status" value="1"/>
</dbReference>
<feature type="domain" description="HhH-GPD" evidence="11">
    <location>
        <begin position="50"/>
        <end position="196"/>
    </location>
</feature>
<dbReference type="Pfam" id="PF10576">
    <property type="entry name" value="EndIII_4Fe-2S"/>
    <property type="match status" value="1"/>
</dbReference>
<evidence type="ECO:0000256" key="7">
    <source>
        <dbReference type="ARBA" id="ARBA00023014"/>
    </source>
</evidence>
<feature type="binding site" evidence="10">
    <location>
        <position position="208"/>
    </location>
    <ligand>
        <name>[4Fe-4S] cluster</name>
        <dbReference type="ChEBI" id="CHEBI:49883"/>
    </ligand>
</feature>
<dbReference type="GO" id="GO:0003677">
    <property type="term" value="F:DNA binding"/>
    <property type="evidence" value="ECO:0007669"/>
    <property type="project" value="UniProtKB-UniRule"/>
</dbReference>
<dbReference type="GO" id="GO:0051539">
    <property type="term" value="F:4 iron, 4 sulfur cluster binding"/>
    <property type="evidence" value="ECO:0007669"/>
    <property type="project" value="UniProtKB-UniRule"/>
</dbReference>
<evidence type="ECO:0000256" key="9">
    <source>
        <dbReference type="ARBA" id="ARBA00023295"/>
    </source>
</evidence>
<keyword evidence="13" id="KW-1185">Reference proteome</keyword>
<keyword evidence="4 10" id="KW-0227">DNA damage</keyword>